<dbReference type="InterPro" id="IPR007410">
    <property type="entry name" value="LpqE-like"/>
</dbReference>
<sequence>MLKKVLLALTLLAPALVAQAQDIQVLQPWSQELPPNAPTVAAYLSIRNDGNAADRLLGADSPIAGSVEIHQHMNSDGMMTMAHVEAVNIGPGEQATFQPMGYHLMLLDLKDRSQLQDGGHFPLTLHFKQAGDINVQVVVLKQAPTATP</sequence>
<dbReference type="PANTHER" id="PTHR36302:SF1">
    <property type="entry name" value="COPPER CHAPERONE PCU(A)C"/>
    <property type="match status" value="1"/>
</dbReference>
<dbReference type="AlphaFoldDB" id="A0A7D5H155"/>
<dbReference type="InterPro" id="IPR058248">
    <property type="entry name" value="Lxx211020-like"/>
</dbReference>
<evidence type="ECO:0000313" key="2">
    <source>
        <dbReference type="EMBL" id="QKZ02842.1"/>
    </source>
</evidence>
<dbReference type="RefSeq" id="WP_176569753.1">
    <property type="nucleotide sequence ID" value="NZ_CP056030.1"/>
</dbReference>
<feature type="signal peptide" evidence="1">
    <location>
        <begin position="1"/>
        <end position="20"/>
    </location>
</feature>
<proteinExistence type="predicted"/>
<name>A0A7D5H155_9PSED</name>
<evidence type="ECO:0000256" key="1">
    <source>
        <dbReference type="SAM" id="SignalP"/>
    </source>
</evidence>
<organism evidence="2 3">
    <name type="scientific">Pseudomonas eucalypticola</name>
    <dbReference type="NCBI Taxonomy" id="2599595"/>
    <lineage>
        <taxon>Bacteria</taxon>
        <taxon>Pseudomonadati</taxon>
        <taxon>Pseudomonadota</taxon>
        <taxon>Gammaproteobacteria</taxon>
        <taxon>Pseudomonadales</taxon>
        <taxon>Pseudomonadaceae</taxon>
        <taxon>Pseudomonas</taxon>
    </lineage>
</organism>
<feature type="chain" id="PRO_5028989083" evidence="1">
    <location>
        <begin position="21"/>
        <end position="148"/>
    </location>
</feature>
<accession>A0A7D5H155</accession>
<protein>
    <submittedName>
        <fullName evidence="2">Copper chaperone PCu(A)C</fullName>
    </submittedName>
</protein>
<dbReference type="Gene3D" id="2.60.40.1890">
    <property type="entry name" value="PCu(A)C copper chaperone"/>
    <property type="match status" value="1"/>
</dbReference>
<dbReference type="SUPFAM" id="SSF110087">
    <property type="entry name" value="DR1885-like metal-binding protein"/>
    <property type="match status" value="1"/>
</dbReference>
<evidence type="ECO:0000313" key="3">
    <source>
        <dbReference type="Proteomes" id="UP000509568"/>
    </source>
</evidence>
<dbReference type="InterPro" id="IPR036182">
    <property type="entry name" value="PCuAC_sf"/>
</dbReference>
<keyword evidence="3" id="KW-1185">Reference proteome</keyword>
<keyword evidence="1" id="KW-0732">Signal</keyword>
<dbReference type="Proteomes" id="UP000509568">
    <property type="component" value="Chromosome"/>
</dbReference>
<dbReference type="KEGG" id="pez:HWQ56_03090"/>
<dbReference type="Pfam" id="PF04314">
    <property type="entry name" value="PCuAC"/>
    <property type="match status" value="1"/>
</dbReference>
<reference evidence="2 3" key="1">
    <citation type="submission" date="2020-06" db="EMBL/GenBank/DDBJ databases">
        <title>Pseudomonas eucalypticola sp. nov., an endophyte of Eucalyptus dunnii leaves with biocontrol ability of eucalyptus leaf blight.</title>
        <authorList>
            <person name="Liu Y."/>
            <person name="Song Z."/>
            <person name="Zeng H."/>
            <person name="Lu M."/>
            <person name="Wang X."/>
            <person name="Lian X."/>
            <person name="Zhang Q."/>
        </authorList>
    </citation>
    <scope>NUCLEOTIDE SEQUENCE [LARGE SCALE GENOMIC DNA]</scope>
    <source>
        <strain evidence="2 3">NP-1</strain>
    </source>
</reference>
<gene>
    <name evidence="2" type="ORF">HWQ56_03090</name>
</gene>
<dbReference type="EMBL" id="CP056030">
    <property type="protein sequence ID" value="QKZ02842.1"/>
    <property type="molecule type" value="Genomic_DNA"/>
</dbReference>
<dbReference type="PANTHER" id="PTHR36302">
    <property type="entry name" value="BLR7088 PROTEIN"/>
    <property type="match status" value="1"/>
</dbReference>